<protein>
    <submittedName>
        <fullName evidence="1">Uncharacterized protein</fullName>
    </submittedName>
</protein>
<dbReference type="EMBL" id="FSRM01000002">
    <property type="protein sequence ID" value="SIO53217.1"/>
    <property type="molecule type" value="Genomic_DNA"/>
</dbReference>
<name>A0A1N6KA68_9BURK</name>
<dbReference type="OrthoDB" id="9008012at2"/>
<evidence type="ECO:0000313" key="2">
    <source>
        <dbReference type="Proteomes" id="UP000184693"/>
    </source>
</evidence>
<dbReference type="AlphaFoldDB" id="A0A1N6KA68"/>
<gene>
    <name evidence="1" type="ORF">SAMN05444168_6492</name>
</gene>
<accession>A0A1N6KA68</accession>
<evidence type="ECO:0000313" key="1">
    <source>
        <dbReference type="EMBL" id="SIO53217.1"/>
    </source>
</evidence>
<sequence>MTSATAASKGRAWPERIFVRFKVAVLLGVLTGCSDGISQSDVQFVVAGMPAQFQSLRMYHTVPDDAAPLGSSAAHAAVRLLQGCEAILRLPGGEKREAVTLGSDTAASFDLDAVRTADGWSVTSDGLSPPSDNPVAFRTQFTNCVSAIQDKYRAEPDKAPFSASMVFK</sequence>
<reference evidence="1 2" key="1">
    <citation type="submission" date="2016-11" db="EMBL/GenBank/DDBJ databases">
        <authorList>
            <person name="Jaros S."/>
            <person name="Januszkiewicz K."/>
            <person name="Wedrychowicz H."/>
        </authorList>
    </citation>
    <scope>NUCLEOTIDE SEQUENCE [LARGE SCALE GENOMIC DNA]</scope>
    <source>
        <strain evidence="1 2">GAS86</strain>
    </source>
</reference>
<dbReference type="RefSeq" id="WP_074268313.1">
    <property type="nucleotide sequence ID" value="NZ_FSRM01000002.1"/>
</dbReference>
<organism evidence="1 2">
    <name type="scientific">Paraburkholderia phenazinium</name>
    <dbReference type="NCBI Taxonomy" id="60549"/>
    <lineage>
        <taxon>Bacteria</taxon>
        <taxon>Pseudomonadati</taxon>
        <taxon>Pseudomonadota</taxon>
        <taxon>Betaproteobacteria</taxon>
        <taxon>Burkholderiales</taxon>
        <taxon>Burkholderiaceae</taxon>
        <taxon>Paraburkholderia</taxon>
    </lineage>
</organism>
<dbReference type="Proteomes" id="UP000184693">
    <property type="component" value="Unassembled WGS sequence"/>
</dbReference>
<proteinExistence type="predicted"/>